<evidence type="ECO:0000256" key="4">
    <source>
        <dbReference type="ARBA" id="ARBA00022603"/>
    </source>
</evidence>
<dbReference type="FunFam" id="3.40.50.150:FF:000010">
    <property type="entry name" value="Protein-L-isoaspartate O-methyltransferase"/>
    <property type="match status" value="1"/>
</dbReference>
<dbReference type="InterPro" id="IPR052036">
    <property type="entry name" value="Hydrolase/PRTase-associated"/>
</dbReference>
<dbReference type="PANTHER" id="PTHR31299">
    <property type="entry name" value="ESTERASE, PUTATIVE (AFU_ORTHOLOGUE AFUA_1G05850)-RELATED"/>
    <property type="match status" value="1"/>
</dbReference>
<dbReference type="OrthoDB" id="9810066at2"/>
<dbReference type="GO" id="GO:0030091">
    <property type="term" value="P:protein repair"/>
    <property type="evidence" value="ECO:0007669"/>
    <property type="project" value="UniProtKB-UniRule"/>
</dbReference>
<keyword evidence="6 7" id="KW-0949">S-adenosyl-L-methionine</keyword>
<comment type="caution">
    <text evidence="8">The sequence shown here is derived from an EMBL/GenBank/DDBJ whole genome shotgun (WGS) entry which is preliminary data.</text>
</comment>
<dbReference type="CDD" id="cd14728">
    <property type="entry name" value="Ere-like"/>
    <property type="match status" value="1"/>
</dbReference>
<dbReference type="InterPro" id="IPR007815">
    <property type="entry name" value="Emycin_Estase"/>
</dbReference>
<dbReference type="CDD" id="cd02440">
    <property type="entry name" value="AdoMet_MTases"/>
    <property type="match status" value="1"/>
</dbReference>
<dbReference type="NCBIfam" id="NF001453">
    <property type="entry name" value="PRK00312.1"/>
    <property type="match status" value="1"/>
</dbReference>
<keyword evidence="9" id="KW-1185">Reference proteome</keyword>
<dbReference type="GO" id="GO:0005737">
    <property type="term" value="C:cytoplasm"/>
    <property type="evidence" value="ECO:0007669"/>
    <property type="project" value="UniProtKB-SubCell"/>
</dbReference>
<proteinExistence type="inferred from homology"/>
<evidence type="ECO:0000256" key="2">
    <source>
        <dbReference type="ARBA" id="ARBA00005369"/>
    </source>
</evidence>
<sequence length="665" mass="73627">MTDFARARERMVDAHIARRGVRDRAVLEAMRTVPREMFVEPSLREFAYEDSPLPIGQGQTISQPYIVALMLEAAELGPGGRVLEVGAGSGYAAAVMSRIAARVYTIERHAALAEEAQRRLDTLGCGNVELRVGDGSCGWPEVAPFDAILVAAGAPEPPPALRRQLAIGGRLIVPVGDDGFGQRLRKIVRAGEHEYEEEDLGGVAFVPLIGEQGYAEDGRRAARHHVPGRAHGLDLPALVAQAAEPLPDPEDPEFALAFERFARARVVLLGESSHGTSEFYRARAAITRRLVEQHGFSIVAVEADWPDAAAVNRYVRHLPPRAGAERPFRRFPAWMWRNAETAALVEWLRARNAGRAPHEQAGFYGLDLYNLHGSIASVLGYLDRVDPEAAAVARERYGCLTPWQNAPATYGRAALSPGFARCEDAVVRQCRELLERRLDYAARDGEGFLDAAQNARLIASAERYYRAMYYGGAESWNLRDTHMFETLERLLAAHGPQSRALVWAHNSHVGDARHTEMGAAREELNIGQLCRERFGDEAVLVGFGTHIGTVAAASDWDGDMQIKRVRPSHRDSIERLCHDAGVPRFLLDLRPGRHEALRRRLLPLRLQRFVGVIYRPDTELQSHYATASLAQQFDAYVWFDETRAVAPLGPQHPAPSEPETCPFAL</sequence>
<dbReference type="InterPro" id="IPR000682">
    <property type="entry name" value="PCMT"/>
</dbReference>
<dbReference type="RefSeq" id="WP_123770805.1">
    <property type="nucleotide sequence ID" value="NZ_RKQN01000003.1"/>
</dbReference>
<protein>
    <recommendedName>
        <fullName evidence="7">Protein-L-isoaspartate O-methyltransferase</fullName>
        <ecNumber evidence="7">2.1.1.77</ecNumber>
    </recommendedName>
    <alternativeName>
        <fullName evidence="7">L-isoaspartyl protein carboxyl methyltransferase</fullName>
    </alternativeName>
    <alternativeName>
        <fullName evidence="7">Protein L-isoaspartyl methyltransferase</fullName>
    </alternativeName>
    <alternativeName>
        <fullName evidence="7">Protein-beta-aspartate methyltransferase</fullName>
        <shortName evidence="7">PIMT</shortName>
    </alternativeName>
</protein>
<comment type="subcellular location">
    <subcellularLocation>
        <location evidence="1 7">Cytoplasm</location>
    </subcellularLocation>
</comment>
<name>A0A3N4V409_9GAMM</name>
<dbReference type="SUPFAM" id="SSF159501">
    <property type="entry name" value="EreA/ChaN-like"/>
    <property type="match status" value="1"/>
</dbReference>
<dbReference type="InterPro" id="IPR029063">
    <property type="entry name" value="SAM-dependent_MTases_sf"/>
</dbReference>
<evidence type="ECO:0000256" key="3">
    <source>
        <dbReference type="ARBA" id="ARBA00022490"/>
    </source>
</evidence>
<dbReference type="EMBL" id="RKQN01000003">
    <property type="protein sequence ID" value="RPE77228.1"/>
    <property type="molecule type" value="Genomic_DNA"/>
</dbReference>
<evidence type="ECO:0000256" key="6">
    <source>
        <dbReference type="ARBA" id="ARBA00022691"/>
    </source>
</evidence>
<dbReference type="PROSITE" id="PS01279">
    <property type="entry name" value="PCMT"/>
    <property type="match status" value="1"/>
</dbReference>
<evidence type="ECO:0000256" key="1">
    <source>
        <dbReference type="ARBA" id="ARBA00004496"/>
    </source>
</evidence>
<dbReference type="PANTHER" id="PTHR31299:SF0">
    <property type="entry name" value="ESTERASE, PUTATIVE (AFU_ORTHOLOGUE AFUA_1G05850)-RELATED"/>
    <property type="match status" value="1"/>
</dbReference>
<feature type="active site" evidence="7">
    <location>
        <position position="62"/>
    </location>
</feature>
<evidence type="ECO:0000313" key="8">
    <source>
        <dbReference type="EMBL" id="RPE77228.1"/>
    </source>
</evidence>
<accession>A0A3N4V409</accession>
<dbReference type="Pfam" id="PF01135">
    <property type="entry name" value="PCMT"/>
    <property type="match status" value="1"/>
</dbReference>
<reference evidence="8 9" key="1">
    <citation type="submission" date="2018-11" db="EMBL/GenBank/DDBJ databases">
        <title>Genomic Encyclopedia of Type Strains, Phase IV (KMG-IV): sequencing the most valuable type-strain genomes for metagenomic binning, comparative biology and taxonomic classification.</title>
        <authorList>
            <person name="Goeker M."/>
        </authorList>
    </citation>
    <scope>NUCLEOTIDE SEQUENCE [LARGE SCALE GENOMIC DNA]</scope>
    <source>
        <strain evidence="8 9">DSM 25623</strain>
    </source>
</reference>
<comment type="function">
    <text evidence="7">Catalyzes the methyl esterification of L-isoaspartyl residues in peptides and proteins that result from spontaneous decomposition of normal L-aspartyl and L-asparaginyl residues. It plays a role in the repair and/or degradation of damaged proteins.</text>
</comment>
<evidence type="ECO:0000256" key="7">
    <source>
        <dbReference type="HAMAP-Rule" id="MF_00090"/>
    </source>
</evidence>
<dbReference type="GO" id="GO:0032259">
    <property type="term" value="P:methylation"/>
    <property type="evidence" value="ECO:0007669"/>
    <property type="project" value="UniProtKB-KW"/>
</dbReference>
<dbReference type="Gene3D" id="3.30.1870.10">
    <property type="entry name" value="EreA-like, domain 2"/>
    <property type="match status" value="1"/>
</dbReference>
<organism evidence="8 9">
    <name type="scientific">Vulcaniibacterium tengchongense</name>
    <dbReference type="NCBI Taxonomy" id="1273429"/>
    <lineage>
        <taxon>Bacteria</taxon>
        <taxon>Pseudomonadati</taxon>
        <taxon>Pseudomonadota</taxon>
        <taxon>Gammaproteobacteria</taxon>
        <taxon>Lysobacterales</taxon>
        <taxon>Lysobacteraceae</taxon>
        <taxon>Vulcaniibacterium</taxon>
    </lineage>
</organism>
<dbReference type="Pfam" id="PF05139">
    <property type="entry name" value="Erythro_esteras"/>
    <property type="match status" value="1"/>
</dbReference>
<comment type="similarity">
    <text evidence="2 7">Belongs to the methyltransferase superfamily. L-isoaspartyl/D-aspartyl protein methyltransferase family.</text>
</comment>
<keyword evidence="5 7" id="KW-0808">Transferase</keyword>
<dbReference type="Proteomes" id="UP000269708">
    <property type="component" value="Unassembled WGS sequence"/>
</dbReference>
<dbReference type="Gene3D" id="3.40.50.150">
    <property type="entry name" value="Vaccinia Virus protein VP39"/>
    <property type="match status" value="1"/>
</dbReference>
<dbReference type="NCBIfam" id="TIGR00080">
    <property type="entry name" value="pimt"/>
    <property type="match status" value="1"/>
</dbReference>
<dbReference type="EC" id="2.1.1.77" evidence="7"/>
<dbReference type="Gene3D" id="3.40.1660.10">
    <property type="entry name" value="EreA-like (biosynthetic domain)"/>
    <property type="match status" value="1"/>
</dbReference>
<dbReference type="AlphaFoldDB" id="A0A3N4V409"/>
<dbReference type="Gene3D" id="1.20.1440.30">
    <property type="entry name" value="Biosynthetic Protein domain"/>
    <property type="match status" value="1"/>
</dbReference>
<comment type="catalytic activity">
    <reaction evidence="7">
        <text>[protein]-L-isoaspartate + S-adenosyl-L-methionine = [protein]-L-isoaspartate alpha-methyl ester + S-adenosyl-L-homocysteine</text>
        <dbReference type="Rhea" id="RHEA:12705"/>
        <dbReference type="Rhea" id="RHEA-COMP:12143"/>
        <dbReference type="Rhea" id="RHEA-COMP:12144"/>
        <dbReference type="ChEBI" id="CHEBI:57856"/>
        <dbReference type="ChEBI" id="CHEBI:59789"/>
        <dbReference type="ChEBI" id="CHEBI:90596"/>
        <dbReference type="ChEBI" id="CHEBI:90598"/>
        <dbReference type="EC" id="2.1.1.77"/>
    </reaction>
</comment>
<evidence type="ECO:0000256" key="5">
    <source>
        <dbReference type="ARBA" id="ARBA00022679"/>
    </source>
</evidence>
<evidence type="ECO:0000313" key="9">
    <source>
        <dbReference type="Proteomes" id="UP000269708"/>
    </source>
</evidence>
<dbReference type="GO" id="GO:0004719">
    <property type="term" value="F:protein-L-isoaspartate (D-aspartate) O-methyltransferase activity"/>
    <property type="evidence" value="ECO:0007669"/>
    <property type="project" value="UniProtKB-UniRule"/>
</dbReference>
<keyword evidence="3 7" id="KW-0963">Cytoplasm</keyword>
<gene>
    <name evidence="7" type="primary">pcm</name>
    <name evidence="8" type="ORF">EDC50_2493</name>
</gene>
<dbReference type="HAMAP" id="MF_00090">
    <property type="entry name" value="PIMT"/>
    <property type="match status" value="1"/>
</dbReference>
<dbReference type="GO" id="GO:0046677">
    <property type="term" value="P:response to antibiotic"/>
    <property type="evidence" value="ECO:0007669"/>
    <property type="project" value="InterPro"/>
</dbReference>
<keyword evidence="4 7" id="KW-0489">Methyltransferase</keyword>
<dbReference type="SUPFAM" id="SSF53335">
    <property type="entry name" value="S-adenosyl-L-methionine-dependent methyltransferases"/>
    <property type="match status" value="1"/>
</dbReference>